<sequence length="189" mass="21787">MTQILYLMRHGETEFNKQHKIQGWCDSPLTEFGRQQAQIAGKYFKEHNIQFDAAFSSTSERASDTLELVTDTPYTRVKGLKEWNFGVFEGESETLNPAKPYGEFFVPYGGESEIDLQRRMSKTILDIVSNTDANTILMVSHAGALRQFMRVWRHTSDVYQEEHLGNCAILKYSFDGTDFQLLEVINHDF</sequence>
<dbReference type="EMBL" id="CP003137">
    <property type="protein sequence ID" value="AEV96031.1"/>
    <property type="molecule type" value="Genomic_DNA"/>
</dbReference>
<protein>
    <submittedName>
        <fullName evidence="3">Phosphoglycerate mutase family protein</fullName>
    </submittedName>
</protein>
<dbReference type="InterPro" id="IPR029033">
    <property type="entry name" value="His_PPase_superfam"/>
</dbReference>
<dbReference type="InterPro" id="IPR051695">
    <property type="entry name" value="Phosphoglycerate_Mutase"/>
</dbReference>
<dbReference type="Gene3D" id="3.40.50.1240">
    <property type="entry name" value="Phosphoglycerate mutase-like"/>
    <property type="match status" value="1"/>
</dbReference>
<dbReference type="GO" id="GO:0005829">
    <property type="term" value="C:cytosol"/>
    <property type="evidence" value="ECO:0007669"/>
    <property type="project" value="TreeGrafter"/>
</dbReference>
<keyword evidence="1" id="KW-0378">Hydrolase</keyword>
<dbReference type="PATRIC" id="fig|701521.8.peg.1720"/>
<dbReference type="SMART" id="SM00855">
    <property type="entry name" value="PGAM"/>
    <property type="match status" value="1"/>
</dbReference>
<feature type="binding site" evidence="2">
    <location>
        <position position="61"/>
    </location>
    <ligand>
        <name>substrate</name>
    </ligand>
</feature>
<evidence type="ECO:0000313" key="4">
    <source>
        <dbReference type="Proteomes" id="UP000005444"/>
    </source>
</evidence>
<accession>G8PBX3</accession>
<dbReference type="GO" id="GO:0004331">
    <property type="term" value="F:fructose-2,6-bisphosphate 2-phosphatase activity"/>
    <property type="evidence" value="ECO:0007669"/>
    <property type="project" value="TreeGrafter"/>
</dbReference>
<dbReference type="InterPro" id="IPR001345">
    <property type="entry name" value="PG/BPGM_mutase_AS"/>
</dbReference>
<dbReference type="GO" id="GO:0043456">
    <property type="term" value="P:regulation of pentose-phosphate shunt"/>
    <property type="evidence" value="ECO:0007669"/>
    <property type="project" value="TreeGrafter"/>
</dbReference>
<evidence type="ECO:0000256" key="2">
    <source>
        <dbReference type="PIRSR" id="PIRSR613078-2"/>
    </source>
</evidence>
<dbReference type="Proteomes" id="UP000005444">
    <property type="component" value="Chromosome"/>
</dbReference>
<keyword evidence="4" id="KW-1185">Reference proteome</keyword>
<name>G8PBX3_PEDCP</name>
<dbReference type="Pfam" id="PF00300">
    <property type="entry name" value="His_Phos_1"/>
    <property type="match status" value="1"/>
</dbReference>
<dbReference type="STRING" id="701521.PECL_1819"/>
<gene>
    <name evidence="3" type="ordered locus">PECL_1819</name>
</gene>
<feature type="binding site" evidence="2">
    <location>
        <begin position="9"/>
        <end position="16"/>
    </location>
    <ligand>
        <name>substrate</name>
    </ligand>
</feature>
<dbReference type="PANTHER" id="PTHR46517">
    <property type="entry name" value="FRUCTOSE-2,6-BISPHOSPHATASE TIGAR"/>
    <property type="match status" value="1"/>
</dbReference>
<dbReference type="CDD" id="cd07067">
    <property type="entry name" value="HP_PGM_like"/>
    <property type="match status" value="1"/>
</dbReference>
<dbReference type="PROSITE" id="PS00175">
    <property type="entry name" value="PG_MUTASE"/>
    <property type="match status" value="1"/>
</dbReference>
<dbReference type="InterPro" id="IPR013078">
    <property type="entry name" value="His_Pase_superF_clade-1"/>
</dbReference>
<evidence type="ECO:0000313" key="3">
    <source>
        <dbReference type="EMBL" id="AEV96031.1"/>
    </source>
</evidence>
<dbReference type="KEGG" id="pce:PECL_1819"/>
<organism evidence="3 4">
    <name type="scientific">Pediococcus claussenii (strain ATCC BAA-344 / DSM 14800 / JCM 18046 / KCTC 3811 / LMG 21948 / P06)</name>
    <dbReference type="NCBI Taxonomy" id="701521"/>
    <lineage>
        <taxon>Bacteria</taxon>
        <taxon>Bacillati</taxon>
        <taxon>Bacillota</taxon>
        <taxon>Bacilli</taxon>
        <taxon>Lactobacillales</taxon>
        <taxon>Lactobacillaceae</taxon>
        <taxon>Pediococcus</taxon>
    </lineage>
</organism>
<dbReference type="eggNOG" id="COG0406">
    <property type="taxonomic scope" value="Bacteria"/>
</dbReference>
<dbReference type="GO" id="GO:0045820">
    <property type="term" value="P:negative regulation of glycolytic process"/>
    <property type="evidence" value="ECO:0007669"/>
    <property type="project" value="TreeGrafter"/>
</dbReference>
<dbReference type="HOGENOM" id="CLU_033323_9_0_9"/>
<dbReference type="RefSeq" id="WP_014216225.1">
    <property type="nucleotide sequence ID" value="NC_016605.1"/>
</dbReference>
<dbReference type="AlphaFoldDB" id="G8PBX3"/>
<evidence type="ECO:0000256" key="1">
    <source>
        <dbReference type="ARBA" id="ARBA00022801"/>
    </source>
</evidence>
<dbReference type="PANTHER" id="PTHR46517:SF1">
    <property type="entry name" value="FRUCTOSE-2,6-BISPHOSPHATASE TIGAR"/>
    <property type="match status" value="1"/>
</dbReference>
<proteinExistence type="predicted"/>
<reference evidence="3 4" key="1">
    <citation type="journal article" date="2012" name="J. Bacteriol.">
        <title>Complete Genome Sequence of the Beer Spoilage Organism Pediococcus claussenii ATCC BAA-344T.</title>
        <authorList>
            <person name="Pittet V."/>
            <person name="Abegunde T."/>
            <person name="Marfleet T."/>
            <person name="Haakensen M."/>
            <person name="Morrow K."/>
            <person name="Jayaprakash T."/>
            <person name="Schroeder K."/>
            <person name="Trost B."/>
            <person name="Byrns S."/>
            <person name="Bergsveinson J."/>
            <person name="Kusalik A."/>
            <person name="Ziola B."/>
        </authorList>
    </citation>
    <scope>NUCLEOTIDE SEQUENCE [LARGE SCALE GENOMIC DNA]</scope>
    <source>
        <strain evidence="3 4">ATCC BAA-344</strain>
    </source>
</reference>
<dbReference type="SUPFAM" id="SSF53254">
    <property type="entry name" value="Phosphoglycerate mutase-like"/>
    <property type="match status" value="1"/>
</dbReference>